<keyword evidence="6" id="KW-0406">Ion transport</keyword>
<dbReference type="Gene3D" id="1.10.287.70">
    <property type="match status" value="1"/>
</dbReference>
<evidence type="ECO:0000256" key="8">
    <source>
        <dbReference type="ARBA" id="ARBA00023170"/>
    </source>
</evidence>
<accession>A0A1W0WSQ5</accession>
<dbReference type="SMART" id="SM00918">
    <property type="entry name" value="Lig_chan-Glu_bd"/>
    <property type="match status" value="1"/>
</dbReference>
<dbReference type="Pfam" id="PF00060">
    <property type="entry name" value="Lig_chan"/>
    <property type="match status" value="1"/>
</dbReference>
<dbReference type="Pfam" id="PF10613">
    <property type="entry name" value="Lig_chan-Glu_bd"/>
    <property type="match status" value="1"/>
</dbReference>
<evidence type="ECO:0000256" key="3">
    <source>
        <dbReference type="ARBA" id="ARBA00022448"/>
    </source>
</evidence>
<evidence type="ECO:0000313" key="18">
    <source>
        <dbReference type="Proteomes" id="UP000192578"/>
    </source>
</evidence>
<dbReference type="GO" id="GO:0015276">
    <property type="term" value="F:ligand-gated monoatomic ion channel activity"/>
    <property type="evidence" value="ECO:0007669"/>
    <property type="project" value="InterPro"/>
</dbReference>
<keyword evidence="9" id="KW-0325">Glycoprotein</keyword>
<keyword evidence="11" id="KW-0407">Ion channel</keyword>
<feature type="transmembrane region" description="Helical" evidence="13">
    <location>
        <begin position="838"/>
        <end position="862"/>
    </location>
</feature>
<keyword evidence="5 13" id="KW-1133">Transmembrane helix</keyword>
<dbReference type="InterPro" id="IPR019594">
    <property type="entry name" value="Glu/Gly-bd"/>
</dbReference>
<dbReference type="InterPro" id="IPR015683">
    <property type="entry name" value="Ionotropic_Glu_rcpt"/>
</dbReference>
<evidence type="ECO:0000313" key="17">
    <source>
        <dbReference type="EMBL" id="OQV18207.1"/>
    </source>
</evidence>
<proteinExistence type="inferred from homology"/>
<organism evidence="17 18">
    <name type="scientific">Hypsibius exemplaris</name>
    <name type="common">Freshwater tardigrade</name>
    <dbReference type="NCBI Taxonomy" id="2072580"/>
    <lineage>
        <taxon>Eukaryota</taxon>
        <taxon>Metazoa</taxon>
        <taxon>Ecdysozoa</taxon>
        <taxon>Tardigrada</taxon>
        <taxon>Eutardigrada</taxon>
        <taxon>Parachela</taxon>
        <taxon>Hypsibioidea</taxon>
        <taxon>Hypsibiidae</taxon>
        <taxon>Hypsibius</taxon>
    </lineage>
</organism>
<feature type="compositionally biased region" description="Basic and acidic residues" evidence="12">
    <location>
        <begin position="942"/>
        <end position="952"/>
    </location>
</feature>
<dbReference type="SUPFAM" id="SSF81324">
    <property type="entry name" value="Voltage-gated potassium channels"/>
    <property type="match status" value="1"/>
</dbReference>
<dbReference type="PANTHER" id="PTHR18966">
    <property type="entry name" value="IONOTROPIC GLUTAMATE RECEPTOR"/>
    <property type="match status" value="1"/>
</dbReference>
<dbReference type="InterPro" id="IPR001320">
    <property type="entry name" value="Iontro_rcpt_C"/>
</dbReference>
<feature type="domain" description="Ionotropic glutamate receptor C-terminal" evidence="15">
    <location>
        <begin position="375"/>
        <end position="817"/>
    </location>
</feature>
<dbReference type="OrthoDB" id="5984008at2759"/>
<dbReference type="Proteomes" id="UP000192578">
    <property type="component" value="Unassembled WGS sequence"/>
</dbReference>
<comment type="caution">
    <text evidence="17">The sequence shown here is derived from an EMBL/GenBank/DDBJ whole genome shotgun (WGS) entry which is preliminary data.</text>
</comment>
<keyword evidence="3" id="KW-0813">Transport</keyword>
<dbReference type="AlphaFoldDB" id="A0A1W0WSQ5"/>
<evidence type="ECO:0000256" key="1">
    <source>
        <dbReference type="ARBA" id="ARBA00004141"/>
    </source>
</evidence>
<feature type="transmembrane region" description="Helical" evidence="13">
    <location>
        <begin position="614"/>
        <end position="637"/>
    </location>
</feature>
<dbReference type="FunFam" id="3.40.190.10:FF:000142">
    <property type="entry name" value="Ionotropic receptor 25a"/>
    <property type="match status" value="1"/>
</dbReference>
<evidence type="ECO:0000259" key="15">
    <source>
        <dbReference type="SMART" id="SM00079"/>
    </source>
</evidence>
<sequence>MIFLSVWLLLCSVGSLNGQQPAHVGPTNDHRLNIIVVSDSRYPIYGTYGQLVLDYIQETQSLLTPLADKKNFTVTYASVEVPRSDADGVFANLCNAYNRQTSSGSRPDLILDLTVTPLASATVKSFAKFVEVASASLLCCTKAETIQNVFDSSDDLYHLVFDPPSKAYALDMLVLNRRPNYFVLTKDFGHVQCSQCSEGRITKLKPQYADVTLRDSILAFVKKLQLTTGNSMLHQDDYNEINLLYVFDGIRAVINALLASDLIIPAVPAKMTVSCDTIYKAETAAARSPPQTGTSKMGRRNFGWLFRVAGLTGALGTVVPGTGENNTIIDGKLVVEEQTIEYDQTNVTETIGTWSQIDGLKGPSGRVPRAVTDKRLRVAMILETPFIMKNPDNTTVNAPPYIGYLIDLIQKISDELKFEYELYEVPDKLFGAVDDNGEWNGLIRELIDKKADIGLAPLSVMAERENVVDFTVPYFDLVGVTILMKKTNQEQSLFKFVTVLEPPVWGSIFGAYLLTSLLMFFFDRLSPYSYRNMEAKEQRKRQQAQGGRGDVPVMVAEADVKVVEKKEDVQLDSNLEYGTRVFTLKESLWFCMTSLTPQGGGEAPRNLSGRLVAATWWMFGFIIIASYTANLAAFLTVSRLETQVASLDDLTKQYGIKYAPVENSATETYFKRMWKIEEKFYEIWRDMSLNESMSDKERAELAVWDYPVSDKYTKLWLTMKDFMRPKTTEEGVQWVKNTNTTTNGEKDGFALIGDSAILQYTANLDCDLTLVGEEFSRKPYALAVQEGSVLRDQLSGVILKLLNQRELEIMKEHWWQMKKQKECTGAEDENEGISIQNIGGVFILVLAGTVLASIMLAVEYYWYRRRGAKKQTELKQGIEMASATSPSRHGDNFSTNYNTDYSTRFHNVFSESDEINGNKDKANGSRASFQANAKDNLGFQMAEKDAHSRKDD</sequence>
<comment type="subcellular location">
    <subcellularLocation>
        <location evidence="1">Membrane</location>
        <topology evidence="1">Multi-pass membrane protein</topology>
    </subcellularLocation>
</comment>
<keyword evidence="4 13" id="KW-0812">Transmembrane</keyword>
<dbReference type="EMBL" id="MTYJ01000052">
    <property type="protein sequence ID" value="OQV18207.1"/>
    <property type="molecule type" value="Genomic_DNA"/>
</dbReference>
<keyword evidence="14" id="KW-0732">Signal</keyword>
<feature type="transmembrane region" description="Helical" evidence="13">
    <location>
        <begin position="504"/>
        <end position="522"/>
    </location>
</feature>
<reference evidence="18" key="1">
    <citation type="submission" date="2017-01" db="EMBL/GenBank/DDBJ databases">
        <title>Comparative genomics of anhydrobiosis in the tardigrade Hypsibius dujardini.</title>
        <authorList>
            <person name="Yoshida Y."/>
            <person name="Koutsovoulos G."/>
            <person name="Laetsch D."/>
            <person name="Stevens L."/>
            <person name="Kumar S."/>
            <person name="Horikawa D."/>
            <person name="Ishino K."/>
            <person name="Komine S."/>
            <person name="Tomita M."/>
            <person name="Blaxter M."/>
            <person name="Arakawa K."/>
        </authorList>
    </citation>
    <scope>NUCLEOTIDE SEQUENCE [LARGE SCALE GENOMIC DNA]</scope>
    <source>
        <strain evidence="18">Z151</strain>
    </source>
</reference>
<name>A0A1W0WSQ5_HYPEX</name>
<evidence type="ECO:0000256" key="4">
    <source>
        <dbReference type="ARBA" id="ARBA00022692"/>
    </source>
</evidence>
<feature type="chain" id="PRO_5012641901" evidence="14">
    <location>
        <begin position="19"/>
        <end position="952"/>
    </location>
</feature>
<keyword evidence="8 17" id="KW-0675">Receptor</keyword>
<keyword evidence="18" id="KW-1185">Reference proteome</keyword>
<dbReference type="Gene3D" id="3.40.190.10">
    <property type="entry name" value="Periplasmic binding protein-like II"/>
    <property type="match status" value="3"/>
</dbReference>
<feature type="region of interest" description="Disordered" evidence="12">
    <location>
        <begin position="913"/>
        <end position="952"/>
    </location>
</feature>
<evidence type="ECO:0000256" key="2">
    <source>
        <dbReference type="ARBA" id="ARBA00008685"/>
    </source>
</evidence>
<protein>
    <submittedName>
        <fullName evidence="17">Glutamate receptor ionotropic, kainate 3</fullName>
    </submittedName>
</protein>
<evidence type="ECO:0000256" key="14">
    <source>
        <dbReference type="SAM" id="SignalP"/>
    </source>
</evidence>
<evidence type="ECO:0000256" key="6">
    <source>
        <dbReference type="ARBA" id="ARBA00023065"/>
    </source>
</evidence>
<keyword evidence="10" id="KW-1071">Ligand-gated ion channel</keyword>
<feature type="domain" description="Ionotropic glutamate receptor L-glutamate and glycine-binding" evidence="16">
    <location>
        <begin position="385"/>
        <end position="448"/>
    </location>
</feature>
<dbReference type="FunFam" id="1.10.287.70:FF:000143">
    <property type="entry name" value="Probable glutamate receptor"/>
    <property type="match status" value="1"/>
</dbReference>
<evidence type="ECO:0000256" key="13">
    <source>
        <dbReference type="SAM" id="Phobius"/>
    </source>
</evidence>
<feature type="signal peptide" evidence="14">
    <location>
        <begin position="1"/>
        <end position="18"/>
    </location>
</feature>
<dbReference type="SUPFAM" id="SSF53850">
    <property type="entry name" value="Periplasmic binding protein-like II"/>
    <property type="match status" value="1"/>
</dbReference>
<dbReference type="GO" id="GO:0016020">
    <property type="term" value="C:membrane"/>
    <property type="evidence" value="ECO:0007669"/>
    <property type="project" value="UniProtKB-SubCell"/>
</dbReference>
<evidence type="ECO:0000256" key="7">
    <source>
        <dbReference type="ARBA" id="ARBA00023136"/>
    </source>
</evidence>
<gene>
    <name evidence="17" type="ORF">BV898_07796</name>
</gene>
<evidence type="ECO:0000256" key="12">
    <source>
        <dbReference type="SAM" id="MobiDB-lite"/>
    </source>
</evidence>
<evidence type="ECO:0000256" key="10">
    <source>
        <dbReference type="ARBA" id="ARBA00023286"/>
    </source>
</evidence>
<evidence type="ECO:0000256" key="11">
    <source>
        <dbReference type="ARBA" id="ARBA00023303"/>
    </source>
</evidence>
<evidence type="ECO:0000256" key="9">
    <source>
        <dbReference type="ARBA" id="ARBA00023180"/>
    </source>
</evidence>
<evidence type="ECO:0000256" key="5">
    <source>
        <dbReference type="ARBA" id="ARBA00022989"/>
    </source>
</evidence>
<evidence type="ECO:0000259" key="16">
    <source>
        <dbReference type="SMART" id="SM00918"/>
    </source>
</evidence>
<comment type="similarity">
    <text evidence="2">Belongs to the glutamate-gated ion channel (TC 1.A.10.1) family.</text>
</comment>
<dbReference type="SMART" id="SM00079">
    <property type="entry name" value="PBPe"/>
    <property type="match status" value="1"/>
</dbReference>
<keyword evidence="7 13" id="KW-0472">Membrane</keyword>
<dbReference type="CDD" id="cd13717">
    <property type="entry name" value="PBP2_iGluR_putative"/>
    <property type="match status" value="1"/>
</dbReference>